<feature type="transmembrane region" description="Helical" evidence="1">
    <location>
        <begin position="112"/>
        <end position="133"/>
    </location>
</feature>
<evidence type="ECO:0000313" key="2">
    <source>
        <dbReference type="EMBL" id="USR78791.1"/>
    </source>
</evidence>
<name>A0ABY5AGF2_9ACTO</name>
<dbReference type="InterPro" id="IPR021560">
    <property type="entry name" value="DUF3021"/>
</dbReference>
<keyword evidence="1" id="KW-0472">Membrane</keyword>
<organism evidence="2 3">
    <name type="scientific">Arcanobacterium pinnipediorum</name>
    <dbReference type="NCBI Taxonomy" id="1503041"/>
    <lineage>
        <taxon>Bacteria</taxon>
        <taxon>Bacillati</taxon>
        <taxon>Actinomycetota</taxon>
        <taxon>Actinomycetes</taxon>
        <taxon>Actinomycetales</taxon>
        <taxon>Actinomycetaceae</taxon>
        <taxon>Arcanobacterium</taxon>
    </lineage>
</organism>
<protein>
    <submittedName>
        <fullName evidence="2">DUF3021 family protein</fullName>
    </submittedName>
</protein>
<gene>
    <name evidence="2" type="ORF">NG665_05190</name>
</gene>
<proteinExistence type="predicted"/>
<sequence>MKKNLFMALAIAGLCGIGLGVSSELLIAAITGTDYAPGTPGFIAQFDSEITAIALQRFFYALYAIVAYATIGLLKTTNWTPLAKLSVHGTVMAVVGAVIGFIAHWWPTVLAGLGFFVFVLTSYMLFWIGYLVLTNYRIAIVNRHLHARFSLPKSLEFFEPLEPIITARDFTAELIAFKEREKPDLFIVKESMEPLVEFNGQRYRALLEHPRVISTSSVLVTALSFITAFNFGFKYVYFHPVDDNDVVIY</sequence>
<feature type="transmembrane region" description="Helical" evidence="1">
    <location>
        <begin position="85"/>
        <end position="106"/>
    </location>
</feature>
<accession>A0ABY5AGF2</accession>
<keyword evidence="3" id="KW-1185">Reference proteome</keyword>
<dbReference type="RefSeq" id="WP_252672604.1">
    <property type="nucleotide sequence ID" value="NZ_CP099547.1"/>
</dbReference>
<evidence type="ECO:0000313" key="3">
    <source>
        <dbReference type="Proteomes" id="UP001056109"/>
    </source>
</evidence>
<dbReference type="EMBL" id="CP099547">
    <property type="protein sequence ID" value="USR78791.1"/>
    <property type="molecule type" value="Genomic_DNA"/>
</dbReference>
<dbReference type="Pfam" id="PF11457">
    <property type="entry name" value="DUF3021"/>
    <property type="match status" value="1"/>
</dbReference>
<dbReference type="Proteomes" id="UP001056109">
    <property type="component" value="Chromosome"/>
</dbReference>
<feature type="transmembrane region" description="Helical" evidence="1">
    <location>
        <begin position="52"/>
        <end position="73"/>
    </location>
</feature>
<reference evidence="2" key="1">
    <citation type="submission" date="2022-06" db="EMBL/GenBank/DDBJ databases">
        <title>Complete Genome Sequence of Arcanobacterium pinnipediorum strain DSM 28752 isolated from a harbour seal.</title>
        <authorList>
            <person name="Borowiak M."/>
            <person name="Kreitlow A."/>
            <person name="Alssahen M."/>
            <person name="Malorny B."/>
            <person name="Laemmler C."/>
            <person name="Prenger-Berninghoff E."/>
            <person name="Siebert U."/>
            <person name="Ploetz M."/>
            <person name="Abdulmawjood A."/>
        </authorList>
    </citation>
    <scope>NUCLEOTIDE SEQUENCE</scope>
    <source>
        <strain evidence="2">DSM 28752</strain>
    </source>
</reference>
<keyword evidence="1" id="KW-0812">Transmembrane</keyword>
<keyword evidence="1" id="KW-1133">Transmembrane helix</keyword>
<evidence type="ECO:0000256" key="1">
    <source>
        <dbReference type="SAM" id="Phobius"/>
    </source>
</evidence>
<feature type="transmembrane region" description="Helical" evidence="1">
    <location>
        <begin position="212"/>
        <end position="233"/>
    </location>
</feature>